<dbReference type="AlphaFoldDB" id="A0A645FK51"/>
<comment type="caution">
    <text evidence="1">The sequence shown here is derived from an EMBL/GenBank/DDBJ whole genome shotgun (WGS) entry which is preliminary data.</text>
</comment>
<name>A0A645FK51_9ZZZZ</name>
<reference evidence="1" key="1">
    <citation type="submission" date="2019-08" db="EMBL/GenBank/DDBJ databases">
        <authorList>
            <person name="Kucharzyk K."/>
            <person name="Murdoch R.W."/>
            <person name="Higgins S."/>
            <person name="Loffler F."/>
        </authorList>
    </citation>
    <scope>NUCLEOTIDE SEQUENCE</scope>
</reference>
<dbReference type="EMBL" id="VSSQ01061455">
    <property type="protein sequence ID" value="MPN14787.1"/>
    <property type="molecule type" value="Genomic_DNA"/>
</dbReference>
<sequence>MNCHINPRIKPPIKFGIKNIVLSKLLIFDSLVTRSANKNPITFITITDATVNLVVNMNEFLNDSSEKAFM</sequence>
<protein>
    <submittedName>
        <fullName evidence="1">Uncharacterized protein</fullName>
    </submittedName>
</protein>
<evidence type="ECO:0000313" key="1">
    <source>
        <dbReference type="EMBL" id="MPN14787.1"/>
    </source>
</evidence>
<organism evidence="1">
    <name type="scientific">bioreactor metagenome</name>
    <dbReference type="NCBI Taxonomy" id="1076179"/>
    <lineage>
        <taxon>unclassified sequences</taxon>
        <taxon>metagenomes</taxon>
        <taxon>ecological metagenomes</taxon>
    </lineage>
</organism>
<accession>A0A645FK51</accession>
<gene>
    <name evidence="1" type="ORF">SDC9_162116</name>
</gene>
<proteinExistence type="predicted"/>